<dbReference type="Pfam" id="PF24924">
    <property type="entry name" value="DUF7745"/>
    <property type="match status" value="2"/>
</dbReference>
<feature type="non-terminal residue" evidence="2">
    <location>
        <position position="1"/>
    </location>
</feature>
<feature type="domain" description="DUF7745" evidence="1">
    <location>
        <begin position="144"/>
        <end position="177"/>
    </location>
</feature>
<gene>
    <name evidence="2" type="ORF">CR513_21682</name>
</gene>
<evidence type="ECO:0000313" key="2">
    <source>
        <dbReference type="EMBL" id="RDX95740.1"/>
    </source>
</evidence>
<protein>
    <recommendedName>
        <fullName evidence="1">DUF7745 domain-containing protein</fullName>
    </recommendedName>
</protein>
<evidence type="ECO:0000259" key="1">
    <source>
        <dbReference type="Pfam" id="PF24924"/>
    </source>
</evidence>
<dbReference type="PANTHER" id="PTHR48154:SF1">
    <property type="entry name" value="PROTEIN, PUTATIVE-RELATED"/>
    <property type="match status" value="1"/>
</dbReference>
<dbReference type="PANTHER" id="PTHR48154">
    <property type="entry name" value="PROTEIN, PUTATIVE-RELATED"/>
    <property type="match status" value="1"/>
</dbReference>
<reference evidence="2" key="1">
    <citation type="submission" date="2018-05" db="EMBL/GenBank/DDBJ databases">
        <title>Draft genome of Mucuna pruriens seed.</title>
        <authorList>
            <person name="Nnadi N.E."/>
            <person name="Vos R."/>
            <person name="Hasami M.H."/>
            <person name="Devisetty U.K."/>
            <person name="Aguiy J.C."/>
        </authorList>
    </citation>
    <scope>NUCLEOTIDE SEQUENCE [LARGE SCALE GENOMIC DNA]</scope>
    <source>
        <strain evidence="2">JCA_2017</strain>
    </source>
</reference>
<organism evidence="2 3">
    <name type="scientific">Mucuna pruriens</name>
    <name type="common">Velvet bean</name>
    <name type="synonym">Dolichos pruriens</name>
    <dbReference type="NCBI Taxonomy" id="157652"/>
    <lineage>
        <taxon>Eukaryota</taxon>
        <taxon>Viridiplantae</taxon>
        <taxon>Streptophyta</taxon>
        <taxon>Embryophyta</taxon>
        <taxon>Tracheophyta</taxon>
        <taxon>Spermatophyta</taxon>
        <taxon>Magnoliopsida</taxon>
        <taxon>eudicotyledons</taxon>
        <taxon>Gunneridae</taxon>
        <taxon>Pentapetalae</taxon>
        <taxon>rosids</taxon>
        <taxon>fabids</taxon>
        <taxon>Fabales</taxon>
        <taxon>Fabaceae</taxon>
        <taxon>Papilionoideae</taxon>
        <taxon>50 kb inversion clade</taxon>
        <taxon>NPAAA clade</taxon>
        <taxon>indigoferoid/millettioid clade</taxon>
        <taxon>Phaseoleae</taxon>
        <taxon>Mucuna</taxon>
    </lineage>
</organism>
<evidence type="ECO:0000313" key="3">
    <source>
        <dbReference type="Proteomes" id="UP000257109"/>
    </source>
</evidence>
<comment type="caution">
    <text evidence="2">The sequence shown here is derived from an EMBL/GenBank/DDBJ whole genome shotgun (WGS) entry which is preliminary data.</text>
</comment>
<accession>A0A371GYV3</accession>
<proteinExistence type="predicted"/>
<name>A0A371GYV3_MUCPR</name>
<feature type="domain" description="DUF7745" evidence="1">
    <location>
        <begin position="209"/>
        <end position="306"/>
    </location>
</feature>
<dbReference type="InterPro" id="IPR056647">
    <property type="entry name" value="DUF7745"/>
</dbReference>
<keyword evidence="3" id="KW-1185">Reference proteome</keyword>
<dbReference type="AlphaFoldDB" id="A0A371GYV3"/>
<dbReference type="Proteomes" id="UP000257109">
    <property type="component" value="Unassembled WGS sequence"/>
</dbReference>
<dbReference type="EMBL" id="QJKJ01004053">
    <property type="protein sequence ID" value="RDX95740.1"/>
    <property type="molecule type" value="Genomic_DNA"/>
</dbReference>
<sequence length="321" mass="37157">MATPLGILLIKQESSAGQTTCRGHHNLYLPYCSACYDIRLFDFSLGEFVGERIEKKWYSPHTSFRVGPIPELVSKFYALAACYEMCVKPRKEPVKTIGLRTWKEIPVTISENCDMFQLRPPMSSPYGTRVVSSKANGREPSKRKVQPAALSALTQYYDLPLRCLTFQGFQLAPTLEDPYLTSLGDIILPRPQWPDYLRGGEVEEKSEWSRRDWLTFMDVYGILVYCIMLFPQIKHYIDLASVNPFLVLANTYHTFDYYSKKNGKGLRCCTLLLFLWLTVHLFHNSKKTRCPIEDHYWSSIRPLTKVEWTVCLDEAKEKSIY</sequence>